<organism evidence="1 2">
    <name type="scientific">Pistacia integerrima</name>
    <dbReference type="NCBI Taxonomy" id="434235"/>
    <lineage>
        <taxon>Eukaryota</taxon>
        <taxon>Viridiplantae</taxon>
        <taxon>Streptophyta</taxon>
        <taxon>Embryophyta</taxon>
        <taxon>Tracheophyta</taxon>
        <taxon>Spermatophyta</taxon>
        <taxon>Magnoliopsida</taxon>
        <taxon>eudicotyledons</taxon>
        <taxon>Gunneridae</taxon>
        <taxon>Pentapetalae</taxon>
        <taxon>rosids</taxon>
        <taxon>malvids</taxon>
        <taxon>Sapindales</taxon>
        <taxon>Anacardiaceae</taxon>
        <taxon>Pistacia</taxon>
    </lineage>
</organism>
<accession>A0ACC0YND9</accession>
<gene>
    <name evidence="1" type="ORF">Pint_23034</name>
</gene>
<reference evidence="2" key="1">
    <citation type="journal article" date="2023" name="G3 (Bethesda)">
        <title>Genome assembly and association tests identify interacting loci associated with vigor, precocity, and sex in interspecific pistachio rootstocks.</title>
        <authorList>
            <person name="Palmer W."/>
            <person name="Jacygrad E."/>
            <person name="Sagayaradj S."/>
            <person name="Cavanaugh K."/>
            <person name="Han R."/>
            <person name="Bertier L."/>
            <person name="Beede B."/>
            <person name="Kafkas S."/>
            <person name="Golino D."/>
            <person name="Preece J."/>
            <person name="Michelmore R."/>
        </authorList>
    </citation>
    <scope>NUCLEOTIDE SEQUENCE [LARGE SCALE GENOMIC DNA]</scope>
</reference>
<keyword evidence="2" id="KW-1185">Reference proteome</keyword>
<evidence type="ECO:0000313" key="1">
    <source>
        <dbReference type="EMBL" id="KAJ0038941.1"/>
    </source>
</evidence>
<comment type="caution">
    <text evidence="1">The sequence shown here is derived from an EMBL/GenBank/DDBJ whole genome shotgun (WGS) entry which is preliminary data.</text>
</comment>
<name>A0ACC0YND9_9ROSI</name>
<dbReference type="Proteomes" id="UP001163603">
    <property type="component" value="Chromosome 6"/>
</dbReference>
<protein>
    <submittedName>
        <fullName evidence="1">Uncharacterized protein</fullName>
    </submittedName>
</protein>
<dbReference type="EMBL" id="CM047741">
    <property type="protein sequence ID" value="KAJ0038941.1"/>
    <property type="molecule type" value="Genomic_DNA"/>
</dbReference>
<proteinExistence type="predicted"/>
<sequence length="165" mass="18103">MILWCAFRMEKLDLRVKSSLAKSIGTLVSIAGALTVTLYNGPAITSTLSLNLHNKFLSPHKEWVIGGILLASGSCSLSILYIVQTSVIKEFPEELTVTFICCVFVTFQSAILALMVERNPNAWKLRPDLELLAIAFSVSVKRSLCTFLGLVAFPLSISSQYCNNV</sequence>
<evidence type="ECO:0000313" key="2">
    <source>
        <dbReference type="Proteomes" id="UP001163603"/>
    </source>
</evidence>